<proteinExistence type="predicted"/>
<evidence type="ECO:0000256" key="1">
    <source>
        <dbReference type="SAM" id="MobiDB-lite"/>
    </source>
</evidence>
<accession>A0AAE0NXT8</accession>
<protein>
    <submittedName>
        <fullName evidence="2">Uncharacterized protein</fullName>
    </submittedName>
</protein>
<feature type="region of interest" description="Disordered" evidence="1">
    <location>
        <begin position="1"/>
        <end position="171"/>
    </location>
</feature>
<organism evidence="2 3">
    <name type="scientific">Podospora didyma</name>
    <dbReference type="NCBI Taxonomy" id="330526"/>
    <lineage>
        <taxon>Eukaryota</taxon>
        <taxon>Fungi</taxon>
        <taxon>Dikarya</taxon>
        <taxon>Ascomycota</taxon>
        <taxon>Pezizomycotina</taxon>
        <taxon>Sordariomycetes</taxon>
        <taxon>Sordariomycetidae</taxon>
        <taxon>Sordariales</taxon>
        <taxon>Podosporaceae</taxon>
        <taxon>Podospora</taxon>
    </lineage>
</organism>
<feature type="compositionally biased region" description="Polar residues" evidence="1">
    <location>
        <begin position="13"/>
        <end position="31"/>
    </location>
</feature>
<dbReference type="EMBL" id="JAULSW010000002">
    <property type="protein sequence ID" value="KAK3389697.1"/>
    <property type="molecule type" value="Genomic_DNA"/>
</dbReference>
<reference evidence="2" key="1">
    <citation type="journal article" date="2023" name="Mol. Phylogenet. Evol.">
        <title>Genome-scale phylogeny and comparative genomics of the fungal order Sordariales.</title>
        <authorList>
            <person name="Hensen N."/>
            <person name="Bonometti L."/>
            <person name="Westerberg I."/>
            <person name="Brannstrom I.O."/>
            <person name="Guillou S."/>
            <person name="Cros-Aarteil S."/>
            <person name="Calhoun S."/>
            <person name="Haridas S."/>
            <person name="Kuo A."/>
            <person name="Mondo S."/>
            <person name="Pangilinan J."/>
            <person name="Riley R."/>
            <person name="LaButti K."/>
            <person name="Andreopoulos B."/>
            <person name="Lipzen A."/>
            <person name="Chen C."/>
            <person name="Yan M."/>
            <person name="Daum C."/>
            <person name="Ng V."/>
            <person name="Clum A."/>
            <person name="Steindorff A."/>
            <person name="Ohm R.A."/>
            <person name="Martin F."/>
            <person name="Silar P."/>
            <person name="Natvig D.O."/>
            <person name="Lalanne C."/>
            <person name="Gautier V."/>
            <person name="Ament-Velasquez S.L."/>
            <person name="Kruys A."/>
            <person name="Hutchinson M.I."/>
            <person name="Powell A.J."/>
            <person name="Barry K."/>
            <person name="Miller A.N."/>
            <person name="Grigoriev I.V."/>
            <person name="Debuchy R."/>
            <person name="Gladieux P."/>
            <person name="Hiltunen Thoren M."/>
            <person name="Johannesson H."/>
        </authorList>
    </citation>
    <scope>NUCLEOTIDE SEQUENCE</scope>
    <source>
        <strain evidence="2">CBS 232.78</strain>
    </source>
</reference>
<reference evidence="2" key="2">
    <citation type="submission" date="2023-06" db="EMBL/GenBank/DDBJ databases">
        <authorList>
            <consortium name="Lawrence Berkeley National Laboratory"/>
            <person name="Haridas S."/>
            <person name="Hensen N."/>
            <person name="Bonometti L."/>
            <person name="Westerberg I."/>
            <person name="Brannstrom I.O."/>
            <person name="Guillou S."/>
            <person name="Cros-Aarteil S."/>
            <person name="Calhoun S."/>
            <person name="Kuo A."/>
            <person name="Mondo S."/>
            <person name="Pangilinan J."/>
            <person name="Riley R."/>
            <person name="LaButti K."/>
            <person name="Andreopoulos B."/>
            <person name="Lipzen A."/>
            <person name="Chen C."/>
            <person name="Yanf M."/>
            <person name="Daum C."/>
            <person name="Ng V."/>
            <person name="Clum A."/>
            <person name="Steindorff A."/>
            <person name="Ohm R."/>
            <person name="Martin F."/>
            <person name="Silar P."/>
            <person name="Natvig D."/>
            <person name="Lalanne C."/>
            <person name="Gautier V."/>
            <person name="Ament-velasquez S.L."/>
            <person name="Kruys A."/>
            <person name="Hutchinson M.I."/>
            <person name="Powell A.J."/>
            <person name="Barry K."/>
            <person name="Miller A.N."/>
            <person name="Grigoriev I.V."/>
            <person name="Debuchy R."/>
            <person name="Gladieux P."/>
            <person name="Thoren M.H."/>
            <person name="Johannesson H."/>
        </authorList>
    </citation>
    <scope>NUCLEOTIDE SEQUENCE</scope>
    <source>
        <strain evidence="2">CBS 232.78</strain>
    </source>
</reference>
<feature type="compositionally biased region" description="Polar residues" evidence="1">
    <location>
        <begin position="90"/>
        <end position="104"/>
    </location>
</feature>
<sequence length="219" mass="23110">MSKLQRHKIPKTAYNTAHFTNPNTINTTHPANMPPSQNPTVTYPPPARSGPSHPKLPTPFTPSQSNTNGTTTTLPPPTITRQGPPPASSMFATGSQPHDQTNKPTLKKKSRHSDRRPSNASTSSFYTAPLASQSQVNSAVYDSDGTGTGSLPTHHISDGGTFQAPRPPANVQPSRPVAYMASLAPDISPQARTAIRRTVAGVGLMGTGLTVGGFIQSNK</sequence>
<feature type="compositionally biased region" description="Basic residues" evidence="1">
    <location>
        <begin position="1"/>
        <end position="10"/>
    </location>
</feature>
<gene>
    <name evidence="2" type="ORF">B0H63DRAFT_556814</name>
</gene>
<feature type="compositionally biased region" description="Low complexity" evidence="1">
    <location>
        <begin position="61"/>
        <end position="73"/>
    </location>
</feature>
<evidence type="ECO:0000313" key="3">
    <source>
        <dbReference type="Proteomes" id="UP001285441"/>
    </source>
</evidence>
<name>A0AAE0NXT8_9PEZI</name>
<feature type="compositionally biased region" description="Polar residues" evidence="1">
    <location>
        <begin position="118"/>
        <end position="140"/>
    </location>
</feature>
<feature type="compositionally biased region" description="Basic residues" evidence="1">
    <location>
        <begin position="105"/>
        <end position="114"/>
    </location>
</feature>
<evidence type="ECO:0000313" key="2">
    <source>
        <dbReference type="EMBL" id="KAK3389697.1"/>
    </source>
</evidence>
<dbReference type="AlphaFoldDB" id="A0AAE0NXT8"/>
<keyword evidence="3" id="KW-1185">Reference proteome</keyword>
<dbReference type="Proteomes" id="UP001285441">
    <property type="component" value="Unassembled WGS sequence"/>
</dbReference>
<feature type="compositionally biased region" description="Pro residues" evidence="1">
    <location>
        <begin position="74"/>
        <end position="87"/>
    </location>
</feature>
<feature type="compositionally biased region" description="Pro residues" evidence="1">
    <location>
        <begin position="32"/>
        <end position="60"/>
    </location>
</feature>
<comment type="caution">
    <text evidence="2">The sequence shown here is derived from an EMBL/GenBank/DDBJ whole genome shotgun (WGS) entry which is preliminary data.</text>
</comment>